<dbReference type="FunFam" id="1.50.10.10:FF:000073">
    <property type="entry name" value="Glycogen debranching enzyme, hypothetical (TreX-like)"/>
    <property type="match status" value="1"/>
</dbReference>
<dbReference type="InterPro" id="IPR008928">
    <property type="entry name" value="6-hairpin_glycosidase_sf"/>
</dbReference>
<evidence type="ECO:0000259" key="1">
    <source>
        <dbReference type="Pfam" id="PF06202"/>
    </source>
</evidence>
<gene>
    <name evidence="3" type="ORF">JETT_0280</name>
</gene>
<evidence type="ECO:0000313" key="3">
    <source>
        <dbReference type="EMBL" id="TLD43462.1"/>
    </source>
</evidence>
<dbReference type="AlphaFoldDB" id="A0A533QFQ1"/>
<comment type="caution">
    <text evidence="3">The sequence shown here is derived from an EMBL/GenBank/DDBJ whole genome shotgun (WGS) entry which is preliminary data.</text>
</comment>
<dbReference type="Pfam" id="PF06202">
    <property type="entry name" value="GDE_C"/>
    <property type="match status" value="1"/>
</dbReference>
<dbReference type="EMBL" id="SULG01000003">
    <property type="protein sequence ID" value="TLD43462.1"/>
    <property type="molecule type" value="Genomic_DNA"/>
</dbReference>
<proteinExistence type="predicted"/>
<dbReference type="PANTHER" id="PTHR10569">
    <property type="entry name" value="GLYCOGEN DEBRANCHING ENZYME"/>
    <property type="match status" value="1"/>
</dbReference>
<dbReference type="Pfam" id="PF12439">
    <property type="entry name" value="GDE_N"/>
    <property type="match status" value="1"/>
</dbReference>
<name>A0A533QFQ1_9BACT</name>
<dbReference type="SUPFAM" id="SSF48208">
    <property type="entry name" value="Six-hairpin glycosidases"/>
    <property type="match status" value="1"/>
</dbReference>
<dbReference type="Proteomes" id="UP000319783">
    <property type="component" value="Unassembled WGS sequence"/>
</dbReference>
<dbReference type="InterPro" id="IPR024742">
    <property type="entry name" value="Glycogen_debranch_N"/>
</dbReference>
<sequence>MDILKDGDRSKESGRTIIFNRDICHDLSLSAEKEWLETNGIGGYASSTIIGANTRRYHGLLMAATRPPLGRSLLLSKVEETLSIGEKQFPLSTNFYPNAIHPEGYKNLIQFSLHPFPTFAYSVSGVDIKKIVFMVHGENTTIILYQVTGRGAQPLAPLSLKIRIMIAFRDYHWLTSENPSLKTKYHILPHGIYLQPYEQLPPLYLFHNAQSIDTVQFWYKNMEYPKELERGLDAHEDHFSPFALQFDLNKGIDSYIVASTNACERWDILELLNTEINRRKGLYRKKCDDNGNADLLISSDFPLKKNDIDYFSFRKKEINRTCEKNGVEKTKDITKENLATLIESLLNVSDSFIVKREGDKKSIIAGYHWFGDWGRDTMISLPGLTLVQGRFEDARKILLSYARYVSKGMIPNRFPDYGETPEYNTVDASLWYIHAVYQYLRFTKDFNTVRRDLYKVLKEIIEYYKKGTRYHIHMDTDGLIDAGAEGVQLTWMDAKVGDWVVTPRMGKAAEINALWYNALQIMVFLAREMNLPDESTDYSILAQKVCESFNKLFWFEEGQYLYDFIEGETGNKAIRPNQIFAVSLPHSMLTMRRQKRVIEIVQEHLLTPYGLRTLSPKDKDYMGHCVGGAYERDKAYHQGTVWPWLIGPYISAYARVYADHKNTQKYIEGLFEPFYTHLFESGLGTISEIFDGDPPHTPRGCISQAWSVAELLRTYFEHVYGLENN</sequence>
<dbReference type="InterPro" id="IPR012341">
    <property type="entry name" value="6hp_glycosidase-like_sf"/>
</dbReference>
<dbReference type="PANTHER" id="PTHR10569:SF2">
    <property type="entry name" value="GLYCOGEN DEBRANCHING ENZYME"/>
    <property type="match status" value="1"/>
</dbReference>
<dbReference type="GO" id="GO:0004134">
    <property type="term" value="F:4-alpha-glucanotransferase activity"/>
    <property type="evidence" value="ECO:0007669"/>
    <property type="project" value="InterPro"/>
</dbReference>
<reference evidence="3 4" key="1">
    <citation type="submission" date="2019-04" db="EMBL/GenBank/DDBJ databases">
        <title>Genome of a novel bacterium Candidatus Jettenia ecosi reconstructed from metagenome of an anammox bioreactor.</title>
        <authorList>
            <person name="Mardanov A.V."/>
            <person name="Beletsky A.V."/>
            <person name="Ravin N.V."/>
            <person name="Botchkova E.A."/>
            <person name="Litti Y.V."/>
            <person name="Nozhevnikova A.N."/>
        </authorList>
    </citation>
    <scope>NUCLEOTIDE SEQUENCE [LARGE SCALE GENOMIC DNA]</scope>
    <source>
        <strain evidence="3">J2</strain>
    </source>
</reference>
<evidence type="ECO:0000259" key="2">
    <source>
        <dbReference type="Pfam" id="PF12439"/>
    </source>
</evidence>
<feature type="domain" description="Glycogen debranching enzyme bacterial and archaeal type N-terminal" evidence="2">
    <location>
        <begin position="33"/>
        <end position="251"/>
    </location>
</feature>
<feature type="domain" description="Glycogen debranching enzyme C-terminal" evidence="1">
    <location>
        <begin position="349"/>
        <end position="713"/>
    </location>
</feature>
<dbReference type="InterPro" id="IPR032790">
    <property type="entry name" value="GDE_C"/>
</dbReference>
<dbReference type="GO" id="GO:0005980">
    <property type="term" value="P:glycogen catabolic process"/>
    <property type="evidence" value="ECO:0007669"/>
    <property type="project" value="InterPro"/>
</dbReference>
<organism evidence="3 4">
    <name type="scientific">Candidatus Jettenia ecosi</name>
    <dbReference type="NCBI Taxonomy" id="2494326"/>
    <lineage>
        <taxon>Bacteria</taxon>
        <taxon>Pseudomonadati</taxon>
        <taxon>Planctomycetota</taxon>
        <taxon>Candidatus Brocadiia</taxon>
        <taxon>Candidatus Brocadiales</taxon>
        <taxon>Candidatus Brocadiaceae</taxon>
        <taxon>Candidatus Jettenia</taxon>
    </lineage>
</organism>
<accession>A0A533QFQ1</accession>
<evidence type="ECO:0000313" key="4">
    <source>
        <dbReference type="Proteomes" id="UP000319783"/>
    </source>
</evidence>
<dbReference type="Gene3D" id="1.50.10.10">
    <property type="match status" value="1"/>
</dbReference>
<dbReference type="InterPro" id="IPR010401">
    <property type="entry name" value="AGL/Gdb1"/>
</dbReference>
<protein>
    <submittedName>
        <fullName evidence="3">Putative glycogen debranching enzyme, archaeal type, TIGR01561</fullName>
    </submittedName>
</protein>
<dbReference type="GO" id="GO:0004135">
    <property type="term" value="F:amylo-alpha-1,6-glucosidase activity"/>
    <property type="evidence" value="ECO:0007669"/>
    <property type="project" value="InterPro"/>
</dbReference>